<gene>
    <name evidence="2" type="ORF">FGK64_00815</name>
</gene>
<feature type="domain" description="N-acetyltransferase" evidence="1">
    <location>
        <begin position="12"/>
        <end position="155"/>
    </location>
</feature>
<accession>A0ABY2XC76</accession>
<dbReference type="InterPro" id="IPR000182">
    <property type="entry name" value="GNAT_dom"/>
</dbReference>
<dbReference type="EMBL" id="VCPC01000001">
    <property type="protein sequence ID" value="TMV14564.1"/>
    <property type="molecule type" value="Genomic_DNA"/>
</dbReference>
<dbReference type="InterPro" id="IPR016181">
    <property type="entry name" value="Acyl_CoA_acyltransferase"/>
</dbReference>
<dbReference type="Pfam" id="PF13302">
    <property type="entry name" value="Acetyltransf_3"/>
    <property type="match status" value="1"/>
</dbReference>
<evidence type="ECO:0000313" key="3">
    <source>
        <dbReference type="Proteomes" id="UP001191082"/>
    </source>
</evidence>
<dbReference type="PANTHER" id="PTHR43792:SF1">
    <property type="entry name" value="N-ACETYLTRANSFERASE DOMAIN-CONTAINING PROTEIN"/>
    <property type="match status" value="1"/>
</dbReference>
<reference evidence="2 3" key="1">
    <citation type="submission" date="2019-05" db="EMBL/GenBank/DDBJ databases">
        <title>Marivita sp. nov. isolated from sea sediment.</title>
        <authorList>
            <person name="Kim W."/>
        </authorList>
    </citation>
    <scope>NUCLEOTIDE SEQUENCE [LARGE SCALE GENOMIC DNA]</scope>
    <source>
        <strain evidence="2 3">CAU 1492</strain>
    </source>
</reference>
<protein>
    <submittedName>
        <fullName evidence="2">GNAT family N-acetyltransferase</fullName>
    </submittedName>
</protein>
<dbReference type="RefSeq" id="WP_138861916.1">
    <property type="nucleotide sequence ID" value="NZ_VCPC01000001.1"/>
</dbReference>
<dbReference type="SUPFAM" id="SSF55729">
    <property type="entry name" value="Acyl-CoA N-acyltransferases (Nat)"/>
    <property type="match status" value="1"/>
</dbReference>
<dbReference type="PANTHER" id="PTHR43792">
    <property type="entry name" value="GNAT FAMILY, PUTATIVE (AFU_ORTHOLOGUE AFUA_3G00765)-RELATED-RELATED"/>
    <property type="match status" value="1"/>
</dbReference>
<dbReference type="Gene3D" id="3.40.630.30">
    <property type="match status" value="1"/>
</dbReference>
<dbReference type="InterPro" id="IPR051531">
    <property type="entry name" value="N-acetyltransferase"/>
</dbReference>
<sequence length="183" mass="20929">MIRSIPNINTSRVTLRAMRPEDFGRYAEIWAMPHALRTISGAPRDRRRAWETFLRNAGHWQMAGFGHWAVMDQRQREMIGHLGFLYGSTPVDEEFDTFPEVGWLMVPEARGSGVALDAAQAAHDWFDRVIPNKLVARISVDNPVGRHIAEHLGYRELRQIEITHDGRQQQVALMRRDGPAGHV</sequence>
<dbReference type="Proteomes" id="UP001191082">
    <property type="component" value="Unassembled WGS sequence"/>
</dbReference>
<evidence type="ECO:0000259" key="1">
    <source>
        <dbReference type="Pfam" id="PF13302"/>
    </source>
</evidence>
<keyword evidence="3" id="KW-1185">Reference proteome</keyword>
<name>A0ABY2XC76_9RHOB</name>
<evidence type="ECO:0000313" key="2">
    <source>
        <dbReference type="EMBL" id="TMV14564.1"/>
    </source>
</evidence>
<organism evidence="2 3">
    <name type="scientific">Arenibacterium halophilum</name>
    <dbReference type="NCBI Taxonomy" id="2583821"/>
    <lineage>
        <taxon>Bacteria</taxon>
        <taxon>Pseudomonadati</taxon>
        <taxon>Pseudomonadota</taxon>
        <taxon>Alphaproteobacteria</taxon>
        <taxon>Rhodobacterales</taxon>
        <taxon>Paracoccaceae</taxon>
        <taxon>Arenibacterium</taxon>
    </lineage>
</organism>
<proteinExistence type="predicted"/>
<comment type="caution">
    <text evidence="2">The sequence shown here is derived from an EMBL/GenBank/DDBJ whole genome shotgun (WGS) entry which is preliminary data.</text>
</comment>